<gene>
    <name evidence="2" type="ORF">COU01_00745</name>
</gene>
<dbReference type="AlphaFoldDB" id="A0A2H0V0J0"/>
<reference evidence="3" key="1">
    <citation type="submission" date="2017-09" db="EMBL/GenBank/DDBJ databases">
        <title>Depth-based differentiation of microbial function through sediment-hosted aquifers and enrichment of novel symbionts in the deep terrestrial subsurface.</title>
        <authorList>
            <person name="Probst A.J."/>
            <person name="Ladd B."/>
            <person name="Jarett J.K."/>
            <person name="Geller-Mcgrath D.E."/>
            <person name="Sieber C.M.K."/>
            <person name="Emerson J.B."/>
            <person name="Anantharaman K."/>
            <person name="Thomas B.C."/>
            <person name="Malmstrom R."/>
            <person name="Stieglmeier M."/>
            <person name="Klingl A."/>
            <person name="Woyke T."/>
            <person name="Ryan C.M."/>
            <person name="Banfield J.F."/>
        </authorList>
    </citation>
    <scope>NUCLEOTIDE SEQUENCE [LARGE SCALE GENOMIC DNA]</scope>
</reference>
<organism evidence="2 3">
    <name type="scientific">Candidatus Falkowbacteria bacterium CG10_big_fil_rev_8_21_14_0_10_44_15</name>
    <dbReference type="NCBI Taxonomy" id="1974569"/>
    <lineage>
        <taxon>Bacteria</taxon>
        <taxon>Candidatus Falkowiibacteriota</taxon>
    </lineage>
</organism>
<protein>
    <submittedName>
        <fullName evidence="2">Uncharacterized protein</fullName>
    </submittedName>
</protein>
<evidence type="ECO:0000313" key="2">
    <source>
        <dbReference type="EMBL" id="PIR92626.1"/>
    </source>
</evidence>
<evidence type="ECO:0000313" key="3">
    <source>
        <dbReference type="Proteomes" id="UP000228510"/>
    </source>
</evidence>
<name>A0A2H0V0J0_9BACT</name>
<proteinExistence type="predicted"/>
<sequence length="96" mass="11185">MNLYFLFFARPQFRQKQMSRGFAKSFSPENSFGKTESELKPRHTAQKLLGQNPKKNVLFILEKVTLPREKQKSKEHFSFWGCRAERGGGGVFVERS</sequence>
<feature type="region of interest" description="Disordered" evidence="1">
    <location>
        <begin position="20"/>
        <end position="40"/>
    </location>
</feature>
<dbReference type="EMBL" id="PFAT01000011">
    <property type="protein sequence ID" value="PIR92626.1"/>
    <property type="molecule type" value="Genomic_DNA"/>
</dbReference>
<comment type="caution">
    <text evidence="2">The sequence shown here is derived from an EMBL/GenBank/DDBJ whole genome shotgun (WGS) entry which is preliminary data.</text>
</comment>
<accession>A0A2H0V0J0</accession>
<evidence type="ECO:0000256" key="1">
    <source>
        <dbReference type="SAM" id="MobiDB-lite"/>
    </source>
</evidence>
<dbReference type="Proteomes" id="UP000228510">
    <property type="component" value="Unassembled WGS sequence"/>
</dbReference>